<dbReference type="InterPro" id="IPR016722">
    <property type="entry name" value="DNA_pol_alpha_bsu"/>
</dbReference>
<organism evidence="7 8">
    <name type="scientific">Aegilops tauschii subsp. strangulata</name>
    <name type="common">Goatgrass</name>
    <dbReference type="NCBI Taxonomy" id="200361"/>
    <lineage>
        <taxon>Eukaryota</taxon>
        <taxon>Viridiplantae</taxon>
        <taxon>Streptophyta</taxon>
        <taxon>Embryophyta</taxon>
        <taxon>Tracheophyta</taxon>
        <taxon>Spermatophyta</taxon>
        <taxon>Magnoliopsida</taxon>
        <taxon>Liliopsida</taxon>
        <taxon>Poales</taxon>
        <taxon>Poaceae</taxon>
        <taxon>BOP clade</taxon>
        <taxon>Pooideae</taxon>
        <taxon>Triticodae</taxon>
        <taxon>Triticeae</taxon>
        <taxon>Triticinae</taxon>
        <taxon>Aegilops</taxon>
    </lineage>
</organism>
<dbReference type="GO" id="GO:0005658">
    <property type="term" value="C:alpha DNA polymerase:primase complex"/>
    <property type="evidence" value="ECO:0007669"/>
    <property type="project" value="TreeGrafter"/>
</dbReference>
<evidence type="ECO:0000259" key="6">
    <source>
        <dbReference type="Pfam" id="PF04042"/>
    </source>
</evidence>
<dbReference type="Pfam" id="PF04042">
    <property type="entry name" value="DNA_pol_E_B"/>
    <property type="match status" value="1"/>
</dbReference>
<evidence type="ECO:0000256" key="5">
    <source>
        <dbReference type="ARBA" id="ARBA00023242"/>
    </source>
</evidence>
<sequence>MLIMTLFSPSLHLTRIYLKISHNRLLVCQIQVCSVLMRIQFGCCTVDILKQLSGDEISRKPPGGKAADRIGRLATHIVKQQSYYPLYPPAAGVPMDFSLAKEALEIPSAPDVLLLPSDLAPSVKVLSVNEDTEEHKRFICVNPGRLSKGIGGGTFVELYYNEDTEKTKAFIMRI</sequence>
<reference evidence="7" key="3">
    <citation type="journal article" date="2017" name="Nature">
        <title>Genome sequence of the progenitor of the wheat D genome Aegilops tauschii.</title>
        <authorList>
            <person name="Luo M.C."/>
            <person name="Gu Y.Q."/>
            <person name="Puiu D."/>
            <person name="Wang H."/>
            <person name="Twardziok S.O."/>
            <person name="Deal K.R."/>
            <person name="Huo N."/>
            <person name="Zhu T."/>
            <person name="Wang L."/>
            <person name="Wang Y."/>
            <person name="McGuire P.E."/>
            <person name="Liu S."/>
            <person name="Long H."/>
            <person name="Ramasamy R.K."/>
            <person name="Rodriguez J.C."/>
            <person name="Van S.L."/>
            <person name="Yuan L."/>
            <person name="Wang Z."/>
            <person name="Xia Z."/>
            <person name="Xiao L."/>
            <person name="Anderson O.D."/>
            <person name="Ouyang S."/>
            <person name="Liang Y."/>
            <person name="Zimin A.V."/>
            <person name="Pertea G."/>
            <person name="Qi P."/>
            <person name="Bennetzen J.L."/>
            <person name="Dai X."/>
            <person name="Dawson M.W."/>
            <person name="Muller H.G."/>
            <person name="Kugler K."/>
            <person name="Rivarola-Duarte L."/>
            <person name="Spannagl M."/>
            <person name="Mayer K.F.X."/>
            <person name="Lu F.H."/>
            <person name="Bevan M.W."/>
            <person name="Leroy P."/>
            <person name="Li P."/>
            <person name="You F.M."/>
            <person name="Sun Q."/>
            <person name="Liu Z."/>
            <person name="Lyons E."/>
            <person name="Wicker T."/>
            <person name="Salzberg S.L."/>
            <person name="Devos K.M."/>
            <person name="Dvorak J."/>
        </authorList>
    </citation>
    <scope>NUCLEOTIDE SEQUENCE [LARGE SCALE GENOMIC DNA]</scope>
    <source>
        <strain evidence="7">cv. AL8/78</strain>
    </source>
</reference>
<dbReference type="AlphaFoldDB" id="A0A453SV80"/>
<evidence type="ECO:0000256" key="1">
    <source>
        <dbReference type="ARBA" id="ARBA00004123"/>
    </source>
</evidence>
<name>A0A453SV80_AEGTS</name>
<reference evidence="8" key="2">
    <citation type="journal article" date="2017" name="Nat. Plants">
        <title>The Aegilops tauschii genome reveals multiple impacts of transposons.</title>
        <authorList>
            <person name="Zhao G."/>
            <person name="Zou C."/>
            <person name="Li K."/>
            <person name="Wang K."/>
            <person name="Li T."/>
            <person name="Gao L."/>
            <person name="Zhang X."/>
            <person name="Wang H."/>
            <person name="Yang Z."/>
            <person name="Liu X."/>
            <person name="Jiang W."/>
            <person name="Mao L."/>
            <person name="Kong X."/>
            <person name="Jiao Y."/>
            <person name="Jia J."/>
        </authorList>
    </citation>
    <scope>NUCLEOTIDE SEQUENCE [LARGE SCALE GENOMIC DNA]</scope>
    <source>
        <strain evidence="8">cv. AL8/78</strain>
    </source>
</reference>
<reference evidence="7" key="4">
    <citation type="submission" date="2019-03" db="UniProtKB">
        <authorList>
            <consortium name="EnsemblPlants"/>
        </authorList>
    </citation>
    <scope>IDENTIFICATION</scope>
</reference>
<accession>A0A453SV80</accession>
<proteinExistence type="inferred from homology"/>
<dbReference type="PANTHER" id="PTHR23061">
    <property type="entry name" value="DNA POLYMERASE 2 ALPHA 70 KDA SUBUNIT"/>
    <property type="match status" value="1"/>
</dbReference>
<evidence type="ECO:0000256" key="2">
    <source>
        <dbReference type="ARBA" id="ARBA00007299"/>
    </source>
</evidence>
<keyword evidence="4" id="KW-0235">DNA replication</keyword>
<dbReference type="Proteomes" id="UP000015105">
    <property type="component" value="Chromosome 7D"/>
</dbReference>
<dbReference type="Gramene" id="AET7Gv21092600.14">
    <property type="protein sequence ID" value="AET7Gv21092600.14"/>
    <property type="gene ID" value="AET7Gv21092600"/>
</dbReference>
<protein>
    <recommendedName>
        <fullName evidence="3">DNA polymerase alpha subunit B</fullName>
    </recommendedName>
</protein>
<dbReference type="GO" id="GO:0006270">
    <property type="term" value="P:DNA replication initiation"/>
    <property type="evidence" value="ECO:0007669"/>
    <property type="project" value="TreeGrafter"/>
</dbReference>
<reference evidence="7" key="5">
    <citation type="journal article" date="2021" name="G3 (Bethesda)">
        <title>Aegilops tauschii genome assembly Aet v5.0 features greater sequence contiguity and improved annotation.</title>
        <authorList>
            <person name="Wang L."/>
            <person name="Zhu T."/>
            <person name="Rodriguez J.C."/>
            <person name="Deal K.R."/>
            <person name="Dubcovsky J."/>
            <person name="McGuire P.E."/>
            <person name="Lux T."/>
            <person name="Spannagl M."/>
            <person name="Mayer K.F.X."/>
            <person name="Baldrich P."/>
            <person name="Meyers B.C."/>
            <person name="Huo N."/>
            <person name="Gu Y.Q."/>
            <person name="Zhou H."/>
            <person name="Devos K.M."/>
            <person name="Bennetzen J.L."/>
            <person name="Unver T."/>
            <person name="Budak H."/>
            <person name="Gulick P.J."/>
            <person name="Galiba G."/>
            <person name="Kalapos B."/>
            <person name="Nelson D.R."/>
            <person name="Li P."/>
            <person name="You F.M."/>
            <person name="Luo M.C."/>
            <person name="Dvorak J."/>
        </authorList>
    </citation>
    <scope>NUCLEOTIDE SEQUENCE [LARGE SCALE GENOMIC DNA]</scope>
    <source>
        <strain evidence="7">cv. AL8/78</strain>
    </source>
</reference>
<dbReference type="InterPro" id="IPR007185">
    <property type="entry name" value="DNA_pol_a/d/e_bsu"/>
</dbReference>
<evidence type="ECO:0000313" key="7">
    <source>
        <dbReference type="EnsemblPlants" id="AET7Gv21092600.14"/>
    </source>
</evidence>
<dbReference type="EnsemblPlants" id="AET7Gv21092600.14">
    <property type="protein sequence ID" value="AET7Gv21092600.14"/>
    <property type="gene ID" value="AET7Gv21092600"/>
</dbReference>
<dbReference type="FunFam" id="3.60.21.60:FF:000007">
    <property type="entry name" value="DNA polymerase alpha subunit B"/>
    <property type="match status" value="1"/>
</dbReference>
<evidence type="ECO:0000313" key="8">
    <source>
        <dbReference type="Proteomes" id="UP000015105"/>
    </source>
</evidence>
<keyword evidence="8" id="KW-1185">Reference proteome</keyword>
<dbReference type="Gene3D" id="3.60.21.60">
    <property type="match status" value="1"/>
</dbReference>
<feature type="domain" description="DNA polymerase alpha/delta/epsilon subunit B" evidence="6">
    <location>
        <begin position="38"/>
        <end position="123"/>
    </location>
</feature>
<reference evidence="8" key="1">
    <citation type="journal article" date="2014" name="Science">
        <title>Ancient hybridizations among the ancestral genomes of bread wheat.</title>
        <authorList>
            <consortium name="International Wheat Genome Sequencing Consortium,"/>
            <person name="Marcussen T."/>
            <person name="Sandve S.R."/>
            <person name="Heier L."/>
            <person name="Spannagl M."/>
            <person name="Pfeifer M."/>
            <person name="Jakobsen K.S."/>
            <person name="Wulff B.B."/>
            <person name="Steuernagel B."/>
            <person name="Mayer K.F."/>
            <person name="Olsen O.A."/>
        </authorList>
    </citation>
    <scope>NUCLEOTIDE SEQUENCE [LARGE SCALE GENOMIC DNA]</scope>
    <source>
        <strain evidence="8">cv. AL8/78</strain>
    </source>
</reference>
<evidence type="ECO:0000256" key="3">
    <source>
        <dbReference type="ARBA" id="ARBA00018596"/>
    </source>
</evidence>
<dbReference type="GO" id="GO:0003677">
    <property type="term" value="F:DNA binding"/>
    <property type="evidence" value="ECO:0007669"/>
    <property type="project" value="InterPro"/>
</dbReference>
<keyword evidence="5" id="KW-0539">Nucleus</keyword>
<evidence type="ECO:0000256" key="4">
    <source>
        <dbReference type="ARBA" id="ARBA00022705"/>
    </source>
</evidence>
<dbReference type="PANTHER" id="PTHR23061:SF12">
    <property type="entry name" value="DNA POLYMERASE ALPHA SUBUNIT B"/>
    <property type="match status" value="1"/>
</dbReference>
<comment type="similarity">
    <text evidence="2">Belongs to the DNA polymerase alpha subunit B family.</text>
</comment>
<comment type="subcellular location">
    <subcellularLocation>
        <location evidence="1">Nucleus</location>
    </subcellularLocation>
</comment>